<dbReference type="InterPro" id="IPR001863">
    <property type="entry name" value="Glypican"/>
</dbReference>
<evidence type="ECO:0000256" key="4">
    <source>
        <dbReference type="ARBA" id="ARBA00022622"/>
    </source>
</evidence>
<evidence type="ECO:0000256" key="7">
    <source>
        <dbReference type="ARBA" id="ARBA00023136"/>
    </source>
</evidence>
<reference evidence="15" key="1">
    <citation type="submission" date="2021-12" db="EMBL/GenBank/DDBJ databases">
        <authorList>
            <person name="King R."/>
        </authorList>
    </citation>
    <scope>NUCLEOTIDE SEQUENCE</scope>
</reference>
<keyword evidence="8" id="KW-0325">Glycoprotein</keyword>
<evidence type="ECO:0000256" key="14">
    <source>
        <dbReference type="SAM" id="Phobius"/>
    </source>
</evidence>
<reference evidence="15" key="2">
    <citation type="submission" date="2022-10" db="EMBL/GenBank/DDBJ databases">
        <authorList>
            <consortium name="ENA_rothamsted_submissions"/>
            <consortium name="culmorum"/>
            <person name="King R."/>
        </authorList>
    </citation>
    <scope>NUCLEOTIDE SEQUENCE</scope>
</reference>
<feature type="transmembrane region" description="Helical" evidence="14">
    <location>
        <begin position="27"/>
        <end position="44"/>
    </location>
</feature>
<keyword evidence="5" id="KW-0732">Signal</keyword>
<protein>
    <recommendedName>
        <fullName evidence="17">Glypican-6</fullName>
    </recommendedName>
</protein>
<dbReference type="GO" id="GO:0098552">
    <property type="term" value="C:side of membrane"/>
    <property type="evidence" value="ECO:0007669"/>
    <property type="project" value="UniProtKB-KW"/>
</dbReference>
<dbReference type="GO" id="GO:0045202">
    <property type="term" value="C:synapse"/>
    <property type="evidence" value="ECO:0007669"/>
    <property type="project" value="TreeGrafter"/>
</dbReference>
<dbReference type="EMBL" id="OU893341">
    <property type="protein sequence ID" value="CAG9782687.1"/>
    <property type="molecule type" value="Genomic_DNA"/>
</dbReference>
<keyword evidence="7 12" id="KW-0472">Membrane</keyword>
<evidence type="ECO:0000256" key="5">
    <source>
        <dbReference type="ARBA" id="ARBA00022729"/>
    </source>
</evidence>
<comment type="similarity">
    <text evidence="2 11">Belongs to the glypican family.</text>
</comment>
<evidence type="ECO:0000256" key="13">
    <source>
        <dbReference type="SAM" id="MobiDB-lite"/>
    </source>
</evidence>
<feature type="compositionally biased region" description="Polar residues" evidence="13">
    <location>
        <begin position="718"/>
        <end position="727"/>
    </location>
</feature>
<dbReference type="OrthoDB" id="10010764at2759"/>
<dbReference type="GO" id="GO:0005886">
    <property type="term" value="C:plasma membrane"/>
    <property type="evidence" value="ECO:0007669"/>
    <property type="project" value="UniProtKB-SubCell"/>
</dbReference>
<evidence type="ECO:0000256" key="9">
    <source>
        <dbReference type="ARBA" id="ARBA00023207"/>
    </source>
</evidence>
<feature type="region of interest" description="Disordered" evidence="13">
    <location>
        <begin position="712"/>
        <end position="847"/>
    </location>
</feature>
<feature type="compositionally biased region" description="Acidic residues" evidence="13">
    <location>
        <begin position="742"/>
        <end position="754"/>
    </location>
</feature>
<dbReference type="GO" id="GO:0009986">
    <property type="term" value="C:cell surface"/>
    <property type="evidence" value="ECO:0007669"/>
    <property type="project" value="TreeGrafter"/>
</dbReference>
<dbReference type="Pfam" id="PF01153">
    <property type="entry name" value="Glypican"/>
    <property type="match status" value="3"/>
</dbReference>
<gene>
    <name evidence="15" type="ORF">DIATSA_LOCUS928</name>
</gene>
<keyword evidence="3" id="KW-1003">Cell membrane</keyword>
<keyword evidence="10 12" id="KW-0449">Lipoprotein</keyword>
<keyword evidence="9 12" id="KW-0357">Heparan sulfate</keyword>
<dbReference type="GO" id="GO:0005576">
    <property type="term" value="C:extracellular region"/>
    <property type="evidence" value="ECO:0007669"/>
    <property type="project" value="TreeGrafter"/>
</dbReference>
<dbReference type="AlphaFoldDB" id="A0A9N9N2D2"/>
<dbReference type="GO" id="GO:0016477">
    <property type="term" value="P:cell migration"/>
    <property type="evidence" value="ECO:0007669"/>
    <property type="project" value="TreeGrafter"/>
</dbReference>
<dbReference type="PANTHER" id="PTHR10822">
    <property type="entry name" value="GLYPICAN"/>
    <property type="match status" value="1"/>
</dbReference>
<keyword evidence="16" id="KW-1185">Reference proteome</keyword>
<dbReference type="Proteomes" id="UP001153714">
    <property type="component" value="Chromosome 10"/>
</dbReference>
<name>A0A9N9N2D2_9NEOP</name>
<proteinExistence type="inferred from homology"/>
<evidence type="ECO:0008006" key="17">
    <source>
        <dbReference type="Google" id="ProtNLM"/>
    </source>
</evidence>
<evidence type="ECO:0000256" key="11">
    <source>
        <dbReference type="RuleBase" id="RU003518"/>
    </source>
</evidence>
<comment type="subcellular location">
    <subcellularLocation>
        <location evidence="1 12">Cell membrane</location>
        <topology evidence="1 12">Lipid-anchor</topology>
        <topology evidence="1 12">GPI-anchor</topology>
    </subcellularLocation>
</comment>
<dbReference type="GO" id="GO:0009966">
    <property type="term" value="P:regulation of signal transduction"/>
    <property type="evidence" value="ECO:0007669"/>
    <property type="project" value="InterPro"/>
</dbReference>
<evidence type="ECO:0000256" key="8">
    <source>
        <dbReference type="ARBA" id="ARBA00023180"/>
    </source>
</evidence>
<evidence type="ECO:0000256" key="10">
    <source>
        <dbReference type="ARBA" id="ARBA00023288"/>
    </source>
</evidence>
<dbReference type="PANTHER" id="PTHR10822:SF30">
    <property type="entry name" value="DALLY-LIKE, ISOFORM A"/>
    <property type="match status" value="1"/>
</dbReference>
<keyword evidence="6 12" id="KW-0654">Proteoglycan</keyword>
<organism evidence="15 16">
    <name type="scientific">Diatraea saccharalis</name>
    <name type="common">sugarcane borer</name>
    <dbReference type="NCBI Taxonomy" id="40085"/>
    <lineage>
        <taxon>Eukaryota</taxon>
        <taxon>Metazoa</taxon>
        <taxon>Ecdysozoa</taxon>
        <taxon>Arthropoda</taxon>
        <taxon>Hexapoda</taxon>
        <taxon>Insecta</taxon>
        <taxon>Pterygota</taxon>
        <taxon>Neoptera</taxon>
        <taxon>Endopterygota</taxon>
        <taxon>Lepidoptera</taxon>
        <taxon>Glossata</taxon>
        <taxon>Ditrysia</taxon>
        <taxon>Pyraloidea</taxon>
        <taxon>Crambidae</taxon>
        <taxon>Crambinae</taxon>
        <taxon>Diatraea</taxon>
    </lineage>
</organism>
<keyword evidence="14" id="KW-1133">Transmembrane helix</keyword>
<evidence type="ECO:0000313" key="15">
    <source>
        <dbReference type="EMBL" id="CAG9782687.1"/>
    </source>
</evidence>
<feature type="compositionally biased region" description="Low complexity" evidence="13">
    <location>
        <begin position="804"/>
        <end position="821"/>
    </location>
</feature>
<sequence length="874" mass="96990">MAVKECYCGKLSPNKKSILGLRLRNQILYLLFIVSFVHVTGAEYEMTCSKAKSIFEKNKLLSTVVILEQPNSDADELCLNKGCCDASTRARFIYQARKQLENALSSELNKLADALAYRANRVNDFFQKLLQMSKAEFHAMFKRTYGMIYEQHSYVFAKLFEELERYYTEGDVEFDAMMDKFFGILYQKMFTVLNSQYSFDEKYLSCVNEHMREIKPFEDVPQKLSVQLRRAFVATRTFHKALQAGADVVRNMMQLYAFGRNPYLSALQNQPILARGLAVNENDSPNERPPPGVAAQHEARKILKVPFQVNSKIPTKLNPMNCLPQKEGSSRLVVNRVKLTSECVTAWARLRFCGSCMGDDTPACSRYCHNVLRGCLPAHADLGDNWDAYIEAIDKVADRLLGPFNIAMVVEPIDIKISEAIMSFQEHNQEISQKIFAGCGKPVLGGGGGGAGPFFAPDRNKRSIRSDSWDRDNDVDDFEIETSFESVRDDPMFGFRVPEIRRATQELAEQAKLRERFLQYMRGNMELKEYERYEHDRRRRDAAPEPAAASSEIDYRAFDFEGKRGSKKKKPSAKTDDVHGGRMNDNFVYVWCGVGGVGGAAGGGSAEWGGAALERLVRECRARLHAWRRYWAQLPALLCAPASVTSAPCFNGTALASYTVPPAGEGGAALASNPEVRGGAVPGGVQAARTMQERLRALTARLRDAYNGLEVQWRDTDTSPQMSQSRQDLVDAGSGSGSGDHGDDDDTEDDDDYGEIGSGHIPEFEESPETDGEPDAAPQPETPFVPNIIDTPGTNNVNVRGRVADVPPDTDTDTAGGNTDTASVEQPADTRPESGPEDRTLTAAADRPSLQKALFTYALPVVCAWFGTIVTDLF</sequence>
<evidence type="ECO:0000256" key="1">
    <source>
        <dbReference type="ARBA" id="ARBA00004609"/>
    </source>
</evidence>
<feature type="compositionally biased region" description="Acidic residues" evidence="13">
    <location>
        <begin position="764"/>
        <end position="774"/>
    </location>
</feature>
<evidence type="ECO:0000256" key="12">
    <source>
        <dbReference type="RuleBase" id="RU003519"/>
    </source>
</evidence>
<keyword evidence="14" id="KW-0812">Transmembrane</keyword>
<accession>A0A9N9N2D2</accession>
<evidence type="ECO:0000313" key="16">
    <source>
        <dbReference type="Proteomes" id="UP001153714"/>
    </source>
</evidence>
<evidence type="ECO:0000256" key="3">
    <source>
        <dbReference type="ARBA" id="ARBA00022475"/>
    </source>
</evidence>
<comment type="function">
    <text evidence="12">Cell surface proteoglycan.</text>
</comment>
<keyword evidence="4 12" id="KW-0336">GPI-anchor</keyword>
<evidence type="ECO:0000256" key="6">
    <source>
        <dbReference type="ARBA" id="ARBA00022974"/>
    </source>
</evidence>
<dbReference type="GO" id="GO:1905475">
    <property type="term" value="P:regulation of protein localization to membrane"/>
    <property type="evidence" value="ECO:0007669"/>
    <property type="project" value="TreeGrafter"/>
</dbReference>
<feature type="compositionally biased region" description="Basic and acidic residues" evidence="13">
    <location>
        <begin position="828"/>
        <end position="840"/>
    </location>
</feature>
<evidence type="ECO:0000256" key="2">
    <source>
        <dbReference type="ARBA" id="ARBA00010260"/>
    </source>
</evidence>